<dbReference type="Proteomes" id="UP000596661">
    <property type="component" value="Chromosome 3"/>
</dbReference>
<dbReference type="Gramene" id="evm.model.03.76">
    <property type="protein sequence ID" value="cds.evm.model.03.76"/>
    <property type="gene ID" value="evm.TU.03.76"/>
</dbReference>
<dbReference type="InterPro" id="IPR003591">
    <property type="entry name" value="Leu-rich_rpt_typical-subtyp"/>
</dbReference>
<reference evidence="17" key="1">
    <citation type="submission" date="2018-11" db="EMBL/GenBank/DDBJ databases">
        <authorList>
            <person name="Grassa J C."/>
        </authorList>
    </citation>
    <scope>NUCLEOTIDE SEQUENCE [LARGE SCALE GENOMIC DNA]</scope>
</reference>
<dbReference type="GO" id="GO:0005886">
    <property type="term" value="C:plasma membrane"/>
    <property type="evidence" value="ECO:0007669"/>
    <property type="project" value="UniProtKB-SubCell"/>
</dbReference>
<dbReference type="Pfam" id="PF00560">
    <property type="entry name" value="LRR_1"/>
    <property type="match status" value="16"/>
</dbReference>
<evidence type="ECO:0000256" key="6">
    <source>
        <dbReference type="ARBA" id="ARBA00022692"/>
    </source>
</evidence>
<dbReference type="PROSITE" id="PS51450">
    <property type="entry name" value="LRR"/>
    <property type="match status" value="2"/>
</dbReference>
<dbReference type="SMART" id="SM00365">
    <property type="entry name" value="LRR_SD22"/>
    <property type="match status" value="15"/>
</dbReference>
<evidence type="ECO:0000256" key="1">
    <source>
        <dbReference type="ARBA" id="ARBA00004251"/>
    </source>
</evidence>
<dbReference type="OMA" id="VDNLEWI"/>
<dbReference type="PANTHER" id="PTHR48063">
    <property type="entry name" value="LRR RECEPTOR-LIKE KINASE"/>
    <property type="match status" value="1"/>
</dbReference>
<dbReference type="SMART" id="SM00368">
    <property type="entry name" value="LRR_RI"/>
    <property type="match status" value="8"/>
</dbReference>
<reference evidence="17" key="2">
    <citation type="submission" date="2021-03" db="UniProtKB">
        <authorList>
            <consortium name="EnsemblPlants"/>
        </authorList>
    </citation>
    <scope>IDENTIFICATION</scope>
</reference>
<feature type="domain" description="Leucine-rich repeat-containing N-terminal plant-type" evidence="15">
    <location>
        <begin position="993"/>
        <end position="1026"/>
    </location>
</feature>
<keyword evidence="5" id="KW-0433">Leucine-rich repeat</keyword>
<dbReference type="FunFam" id="3.80.10.10:FF:000383">
    <property type="entry name" value="Leucine-rich repeat receptor protein kinase EMS1"/>
    <property type="match status" value="2"/>
</dbReference>
<evidence type="ECO:0000256" key="5">
    <source>
        <dbReference type="ARBA" id="ARBA00022614"/>
    </source>
</evidence>
<dbReference type="InterPro" id="IPR055414">
    <property type="entry name" value="LRR_R13L4/SHOC2-like"/>
</dbReference>
<dbReference type="Pfam" id="PF23598">
    <property type="entry name" value="LRR_14"/>
    <property type="match status" value="1"/>
</dbReference>
<keyword evidence="4" id="KW-0597">Phosphoprotein</keyword>
<keyword evidence="18" id="KW-1185">Reference proteome</keyword>
<dbReference type="FunFam" id="3.80.10.10:FF:000041">
    <property type="entry name" value="LRR receptor-like serine/threonine-protein kinase ERECTA"/>
    <property type="match status" value="1"/>
</dbReference>
<evidence type="ECO:0000256" key="13">
    <source>
        <dbReference type="SAM" id="Phobius"/>
    </source>
</evidence>
<dbReference type="FunFam" id="3.80.10.10:FF:000111">
    <property type="entry name" value="LRR receptor-like serine/threonine-protein kinase ERECTA"/>
    <property type="match status" value="1"/>
</dbReference>
<dbReference type="FunFam" id="3.80.10.10:FF:000129">
    <property type="entry name" value="Leucine-rich repeat receptor-like kinase"/>
    <property type="match status" value="1"/>
</dbReference>
<dbReference type="EnsemblPlants" id="evm.model.03.76">
    <property type="protein sequence ID" value="cds.evm.model.03.76"/>
    <property type="gene ID" value="evm.TU.03.76"/>
</dbReference>
<keyword evidence="7 14" id="KW-0732">Signal</keyword>
<keyword evidence="12" id="KW-0325">Glycoprotein</keyword>
<keyword evidence="10 13" id="KW-0472">Membrane</keyword>
<dbReference type="SUPFAM" id="SSF52058">
    <property type="entry name" value="L domain-like"/>
    <property type="match status" value="3"/>
</dbReference>
<evidence type="ECO:0000256" key="4">
    <source>
        <dbReference type="ARBA" id="ARBA00022553"/>
    </source>
</evidence>
<comment type="similarity">
    <text evidence="2">Belongs to the RLP family.</text>
</comment>
<sequence>MFPLMLQILLFILGEWTQLNVACLESEKSSLLEFKTGLEDPQNRLGSWKGSKCCQWRGIGCNKAGAVITVDLHNRYPNRYGFWNLSGEIRPSLTKLKSLRHLDLSFNSFKGIPIPDFFGSLKHLRYLNLSNAGFSGSIPINIGNLSRLEYLDLDSLGLLYVDNLEWIKGLVSLKHLVMNRVDLSMVGSDWIMIILNNLPSLTELHMSSCNLIGPIPSISFVNSTSSLAVLDLSLNNFNSKIPHWLANISSLVSVDISYGGLYGRIPLGFADLPNLQFLHLAGNTNLSASCSQFFQGRWESIKVLDLASNNLYGKLPSSLGNMTSLTYLDLRFNEIQGEIPSSIGKLCNMKFCGISGNNLTGTLPEFLEGTQSCHSKSPLPSLQNLSLSNNQLVGTLPQWLGQLQNLVELSLDYNLLHGPIPKSLGSLQNLTNLGLAGNRLNGTLPNSLGQLSKLSSFDVSFNQLSGVITETHFLKLHKLKYVHLSSNSFTLAFGLNWTPPFQVWNLDLGSCHLGPSFPTWLRSQKEIKFLDISNASISSSIPHWFWEISSNLSLLNVSINQMKGQLPSPFNIAPFADVDLSSNQFEGPIPLPNVEIELLDLSKNNFSGPIPENIGDSLPNLIFLSLSTNQIDGLIPNSIGIMQSLQVIDLSSNNLVGKIPFSFGNFSYLKALDLSKNNLSGTIPNSLGKLSLLQTLHLNDNKFSGNIPSSFQNLSSLETLDLGNNRLAGNIPHWLGKGLENLRILKLRSNAFFGELPSLLSNLSSLQVLDLADNGFNGSIPASFGYFKAMIENQRINHYLFYGFYRGIYFEDSLVVNLKNQDQKYTKTLSLVVSLDLSANDLSGELPSNLTNLLGLVVLNLSNNHISGIVAEDISKLSQLLSLDLSSNRLSGTIPNSLSSLSFLGHLNLSNNNFSGKIPYNGQMTTFEASSFAGNLGLCGEPLDIKCPGDNGTDFDKGSTLEDHNDDDNFTDKWFYLSVGLGFAAGLLVPFLMLSMRKSWNPLNKLGSWNNGSSNNCCQWWGIGCNKAGAVITVDLRNRYHNSNLSGEIRPSLAKLESLRHLDLSNNSFKGIPIPVFFGFFKHLRYLSLYNAGFSGLCPPNIGNLSRLEYLDLDSSGLYVDNLEWITGLVSLKSLVMDGVDLSMGGLDWFEIILNKLPSLTELHMSYCNLSGPFPSISFVNSTTSLAVLDLSFNNFNSKIPDWLANISSLVSLDLSFASLHGRIPLGFAELPKLETLRLENNENLAANCSQFFGGRWRSIKFVDLSVNKLHGNLPTSIGNMTSLTYYDLSFNKVGGEIPSSIGKLCYLIRFYISSNKLNGTLPEFLERTHDNCHSKSPLPSLEYLHLNNNELIGVLPQWLDQLRNLTELDLSYNLLHGPIPKSLESMQNLSYLTLAGNRLNGSLPERLGQLSELSTFDVSSNQLSGNITETHFLKLHKLDNLRLSSNSFTLTVSSNWTPPFKLNTLLLGSCHLGPSFPTWLRSQNKVQSLDLSNAGISSSIPDWFWESFPDLLWLNVSFNQLKGQLPKTFNIVPFLDIDLSSNQFEGPIPIPNVEINLLDLSNNKFSGPIPENIGDSLHNMIFFSLSTNQIDGQIPNSIGNFQSSMSVLDLSNNKLIGKIPLSFGNLSNLVALDLSKNNLSGTIPDSLGQLSSLQTLHLSDNKLSGSIPSCFRKLSSLETLDLGNNRLAGNIPHWLGKRLKNLRILKLRSNAFHGELPSLLSNLSSLQVLDLADNGLNGSIPTSYGYFKGMIHVQLDNFHLSYGPTYKSKYYEESMVLNVKGQELKYTRILSLVVSLDLSANNLSGELPSSLTTNLLGLVNLNLSNNHIHGSIPEDISKLEQLLSLDLSSNRLSGTIPNSLSSLSFLGHLNLSNNDLSGKIPYNGHMTTFEASSFASNQALCGEPLDVKCPSGNPINNGDLMDHNDDDNFIDQWFFVSVGLGFAAGILVPFFMMAMKISWRETYFGFVEIVIERIPFFERRMRARRKWPKGLHH</sequence>
<dbReference type="Gene3D" id="3.80.10.10">
    <property type="entry name" value="Ribonuclease Inhibitor"/>
    <property type="match status" value="12"/>
</dbReference>
<evidence type="ECO:0000256" key="14">
    <source>
        <dbReference type="SAM" id="SignalP"/>
    </source>
</evidence>
<keyword evidence="6 13" id="KW-0812">Transmembrane</keyword>
<dbReference type="InterPro" id="IPR001611">
    <property type="entry name" value="Leu-rich_rpt"/>
</dbReference>
<evidence type="ECO:0000259" key="16">
    <source>
        <dbReference type="Pfam" id="PF23598"/>
    </source>
</evidence>
<dbReference type="Pfam" id="PF13855">
    <property type="entry name" value="LRR_8"/>
    <property type="match status" value="4"/>
</dbReference>
<feature type="transmembrane region" description="Helical" evidence="13">
    <location>
        <begin position="1934"/>
        <end position="1955"/>
    </location>
</feature>
<dbReference type="InterPro" id="IPR046956">
    <property type="entry name" value="RLP23-like"/>
</dbReference>
<evidence type="ECO:0000256" key="11">
    <source>
        <dbReference type="ARBA" id="ARBA00023170"/>
    </source>
</evidence>
<feature type="chain" id="PRO_5031425911" description="Leucine-rich repeat-containing N-terminal plant-type domain-containing protein" evidence="14">
    <location>
        <begin position="23"/>
        <end position="1994"/>
    </location>
</feature>
<evidence type="ECO:0000313" key="17">
    <source>
        <dbReference type="EnsemblPlants" id="cds.evm.model.03.76"/>
    </source>
</evidence>
<keyword evidence="8" id="KW-0677">Repeat</keyword>
<name>A0A803PAA9_CANSA</name>
<organism evidence="17 18">
    <name type="scientific">Cannabis sativa</name>
    <name type="common">Hemp</name>
    <name type="synonym">Marijuana</name>
    <dbReference type="NCBI Taxonomy" id="3483"/>
    <lineage>
        <taxon>Eukaryota</taxon>
        <taxon>Viridiplantae</taxon>
        <taxon>Streptophyta</taxon>
        <taxon>Embryophyta</taxon>
        <taxon>Tracheophyta</taxon>
        <taxon>Spermatophyta</taxon>
        <taxon>Magnoliopsida</taxon>
        <taxon>eudicotyledons</taxon>
        <taxon>Gunneridae</taxon>
        <taxon>Pentapetalae</taxon>
        <taxon>rosids</taxon>
        <taxon>fabids</taxon>
        <taxon>Rosales</taxon>
        <taxon>Cannabaceae</taxon>
        <taxon>Cannabis</taxon>
    </lineage>
</organism>
<evidence type="ECO:0000256" key="10">
    <source>
        <dbReference type="ARBA" id="ARBA00023136"/>
    </source>
</evidence>
<evidence type="ECO:0000256" key="2">
    <source>
        <dbReference type="ARBA" id="ARBA00009592"/>
    </source>
</evidence>
<dbReference type="FunFam" id="3.80.10.10:FF:000095">
    <property type="entry name" value="LRR receptor-like serine/threonine-protein kinase GSO1"/>
    <property type="match status" value="2"/>
</dbReference>
<feature type="domain" description="Leucine-rich repeat-containing N-terminal plant-type" evidence="15">
    <location>
        <begin position="25"/>
        <end position="62"/>
    </location>
</feature>
<comment type="subcellular location">
    <subcellularLocation>
        <location evidence="1">Cell membrane</location>
        <topology evidence="1">Single-pass type I membrane protein</topology>
    </subcellularLocation>
</comment>
<keyword evidence="3" id="KW-1003">Cell membrane</keyword>
<protein>
    <recommendedName>
        <fullName evidence="19">Leucine-rich repeat-containing N-terminal plant-type domain-containing protein</fullName>
    </recommendedName>
</protein>
<dbReference type="PRINTS" id="PR00019">
    <property type="entry name" value="LEURICHRPT"/>
</dbReference>
<dbReference type="EMBL" id="UZAU01000246">
    <property type="status" value="NOT_ANNOTATED_CDS"/>
    <property type="molecule type" value="Genomic_DNA"/>
</dbReference>
<keyword evidence="11" id="KW-0675">Receptor</keyword>
<evidence type="ECO:0008006" key="19">
    <source>
        <dbReference type="Google" id="ProtNLM"/>
    </source>
</evidence>
<dbReference type="InterPro" id="IPR032675">
    <property type="entry name" value="LRR_dom_sf"/>
</dbReference>
<evidence type="ECO:0000256" key="12">
    <source>
        <dbReference type="ARBA" id="ARBA00023180"/>
    </source>
</evidence>
<proteinExistence type="inferred from homology"/>
<evidence type="ECO:0000256" key="9">
    <source>
        <dbReference type="ARBA" id="ARBA00022989"/>
    </source>
</evidence>
<dbReference type="Pfam" id="PF08263">
    <property type="entry name" value="LRRNT_2"/>
    <property type="match status" value="2"/>
</dbReference>
<dbReference type="FunFam" id="3.80.10.10:FF:001347">
    <property type="entry name" value="LRR receptor-like serine/threonine-protein kinase GSO2"/>
    <property type="match status" value="2"/>
</dbReference>
<keyword evidence="9 13" id="KW-1133">Transmembrane helix</keyword>
<dbReference type="PANTHER" id="PTHR48063:SF16">
    <property type="entry name" value="LRR RECEPTOR-LIKE SERINE_THREONINE-PROTEIN KINASE GSO1"/>
    <property type="match status" value="1"/>
</dbReference>
<evidence type="ECO:0000259" key="15">
    <source>
        <dbReference type="Pfam" id="PF08263"/>
    </source>
</evidence>
<evidence type="ECO:0000256" key="7">
    <source>
        <dbReference type="ARBA" id="ARBA00022729"/>
    </source>
</evidence>
<evidence type="ECO:0000256" key="3">
    <source>
        <dbReference type="ARBA" id="ARBA00022475"/>
    </source>
</evidence>
<evidence type="ECO:0000256" key="8">
    <source>
        <dbReference type="ARBA" id="ARBA00022737"/>
    </source>
</evidence>
<dbReference type="SMART" id="SM00369">
    <property type="entry name" value="LRR_TYP"/>
    <property type="match status" value="29"/>
</dbReference>
<feature type="signal peptide" evidence="14">
    <location>
        <begin position="1"/>
        <end position="22"/>
    </location>
</feature>
<dbReference type="SUPFAM" id="SSF52047">
    <property type="entry name" value="RNI-like"/>
    <property type="match status" value="4"/>
</dbReference>
<dbReference type="InterPro" id="IPR013210">
    <property type="entry name" value="LRR_N_plant-typ"/>
</dbReference>
<feature type="domain" description="Disease resistance R13L4/SHOC-2-like LRR" evidence="16">
    <location>
        <begin position="379"/>
        <end position="532"/>
    </location>
</feature>
<evidence type="ECO:0000313" key="18">
    <source>
        <dbReference type="Proteomes" id="UP000596661"/>
    </source>
</evidence>
<accession>A0A803PAA9</accession>
<dbReference type="GO" id="GO:0007165">
    <property type="term" value="P:signal transduction"/>
    <property type="evidence" value="ECO:0007669"/>
    <property type="project" value="UniProtKB-ARBA"/>
</dbReference>
<dbReference type="FunFam" id="3.80.10.10:FF:000213">
    <property type="entry name" value="Tyrosine-sulfated glycopeptide receptor 1"/>
    <property type="match status" value="1"/>
</dbReference>